<organism evidence="1 2">
    <name type="scientific">[Ruminococcus] torques</name>
    <dbReference type="NCBI Taxonomy" id="33039"/>
    <lineage>
        <taxon>Bacteria</taxon>
        <taxon>Bacillati</taxon>
        <taxon>Bacillota</taxon>
        <taxon>Clostridia</taxon>
        <taxon>Lachnospirales</taxon>
        <taxon>Lachnospiraceae</taxon>
        <taxon>Mediterraneibacter</taxon>
    </lineage>
</organism>
<accession>A0A175A5P9</accession>
<gene>
    <name evidence="1" type="ORF">ERS852502_02593</name>
</gene>
<evidence type="ECO:0000313" key="1">
    <source>
        <dbReference type="EMBL" id="CUQ92279.1"/>
    </source>
</evidence>
<proteinExistence type="predicted"/>
<dbReference type="Proteomes" id="UP000078383">
    <property type="component" value="Unassembled WGS sequence"/>
</dbReference>
<dbReference type="RefSeq" id="WP_278279458.1">
    <property type="nucleotide sequence ID" value="NZ_CZBX01000014.1"/>
</dbReference>
<evidence type="ECO:0000313" key="2">
    <source>
        <dbReference type="Proteomes" id="UP000078383"/>
    </source>
</evidence>
<protein>
    <submittedName>
        <fullName evidence="1">Uncharacterized protein</fullName>
    </submittedName>
</protein>
<name>A0A175A5P9_9FIRM</name>
<dbReference type="EMBL" id="CZBX01000014">
    <property type="protein sequence ID" value="CUQ92279.1"/>
    <property type="molecule type" value="Genomic_DNA"/>
</dbReference>
<dbReference type="AlphaFoldDB" id="A0A175A5P9"/>
<reference evidence="1 2" key="1">
    <citation type="submission" date="2015-09" db="EMBL/GenBank/DDBJ databases">
        <authorList>
            <consortium name="Pathogen Informatics"/>
        </authorList>
    </citation>
    <scope>NUCLEOTIDE SEQUENCE [LARGE SCALE GENOMIC DNA]</scope>
    <source>
        <strain evidence="1 2">2789STDY5834889</strain>
    </source>
</reference>
<sequence>MLELEKRMQEEPFDVEVQYCDPEDCEHDCLTSPDWCNTHVTSLW</sequence>